<keyword evidence="1" id="KW-0479">Metal-binding</keyword>
<reference evidence="8 9" key="1">
    <citation type="submission" date="2014-04" db="EMBL/GenBank/DDBJ databases">
        <authorList>
            <consortium name="International Citrus Genome Consortium"/>
            <person name="Gmitter F."/>
            <person name="Chen C."/>
            <person name="Farmerie W."/>
            <person name="Harkins T."/>
            <person name="Desany B."/>
            <person name="Mohiuddin M."/>
            <person name="Kodira C."/>
            <person name="Borodovsky M."/>
            <person name="Lomsadze A."/>
            <person name="Burns P."/>
            <person name="Jenkins J."/>
            <person name="Prochnik S."/>
            <person name="Shu S."/>
            <person name="Chapman J."/>
            <person name="Pitluck S."/>
            <person name="Schmutz J."/>
            <person name="Rokhsar D."/>
        </authorList>
    </citation>
    <scope>NUCLEOTIDE SEQUENCE</scope>
</reference>
<dbReference type="GO" id="GO:0008270">
    <property type="term" value="F:zinc ion binding"/>
    <property type="evidence" value="ECO:0007669"/>
    <property type="project" value="UniProtKB-KW"/>
</dbReference>
<keyword evidence="5" id="KW-0175">Coiled coil</keyword>
<dbReference type="InterPro" id="IPR013083">
    <property type="entry name" value="Znf_RING/FYVE/PHD"/>
</dbReference>
<organism evidence="8 9">
    <name type="scientific">Citrus sinensis</name>
    <name type="common">Sweet orange</name>
    <name type="synonym">Citrus aurantium var. sinensis</name>
    <dbReference type="NCBI Taxonomy" id="2711"/>
    <lineage>
        <taxon>Eukaryota</taxon>
        <taxon>Viridiplantae</taxon>
        <taxon>Streptophyta</taxon>
        <taxon>Embryophyta</taxon>
        <taxon>Tracheophyta</taxon>
        <taxon>Spermatophyta</taxon>
        <taxon>Magnoliopsida</taxon>
        <taxon>eudicotyledons</taxon>
        <taxon>Gunneridae</taxon>
        <taxon>Pentapetalae</taxon>
        <taxon>rosids</taxon>
        <taxon>malvids</taxon>
        <taxon>Sapindales</taxon>
        <taxon>Rutaceae</taxon>
        <taxon>Aurantioideae</taxon>
        <taxon>Citrus</taxon>
    </lineage>
</organism>
<sequence>MAVQAQLYPENLGNLPMCGLQMQQDWAVINPVPVSSAAINADLRFSFQDTRHHHHFLFAHPDHSQQNPHQNLVFDSNSKASSSSSSTRAGNIFSSMAALPQSLHTQLELQRQELECILHIQSERLRSALLEQRKQQLGAVLKSVESKAMNLMRQKEEDLIQATRRAMELEACLRKAEMESESWQRLARANEAMVMDLSNTLEQVKERIVLVSNRAEDAESVCCDSCDDNNREQELKEERRKLACKRCNSRNSCVLLLPCRHLCSCKQCEAFLVSCPVCNSAKVASMEVFGSDF</sequence>
<dbReference type="FunFam" id="3.30.40.10:FF:000239">
    <property type="entry name" value="probable BOI-related E3 ubiquitin-protein ligase 2"/>
    <property type="match status" value="1"/>
</dbReference>
<dbReference type="GO" id="GO:0004842">
    <property type="term" value="F:ubiquitin-protein transferase activity"/>
    <property type="evidence" value="ECO:0000318"/>
    <property type="project" value="GO_Central"/>
</dbReference>
<dbReference type="Gene3D" id="3.30.40.10">
    <property type="entry name" value="Zinc/RING finger domain, C3HC4 (zinc finger)"/>
    <property type="match status" value="1"/>
</dbReference>
<feature type="domain" description="RING-type" evidence="7">
    <location>
        <begin position="244"/>
        <end position="279"/>
    </location>
</feature>
<evidence type="ECO:0000256" key="5">
    <source>
        <dbReference type="SAM" id="Coils"/>
    </source>
</evidence>
<dbReference type="PANTHER" id="PTHR42647">
    <property type="entry name" value="SBP (S-RIBONUCLEASE BINDING PROTEIN) FAMILY PROTEIN"/>
    <property type="match status" value="1"/>
</dbReference>
<proteinExistence type="predicted"/>
<dbReference type="AlphaFoldDB" id="A0A067H1X3"/>
<evidence type="ECO:0000313" key="8">
    <source>
        <dbReference type="EMBL" id="KDO84920.1"/>
    </source>
</evidence>
<evidence type="ECO:0000256" key="1">
    <source>
        <dbReference type="ARBA" id="ARBA00022723"/>
    </source>
</evidence>
<evidence type="ECO:0000313" key="9">
    <source>
        <dbReference type="Proteomes" id="UP000027120"/>
    </source>
</evidence>
<evidence type="ECO:0000259" key="7">
    <source>
        <dbReference type="PROSITE" id="PS50089"/>
    </source>
</evidence>
<evidence type="ECO:0000256" key="3">
    <source>
        <dbReference type="ARBA" id="ARBA00022833"/>
    </source>
</evidence>
<name>A0A067H1X3_CITSI</name>
<feature type="compositionally biased region" description="Low complexity" evidence="6">
    <location>
        <begin position="76"/>
        <end position="86"/>
    </location>
</feature>
<dbReference type="PANTHER" id="PTHR42647:SF22">
    <property type="entry name" value="BOI-RELATED E3 UBIQUITIN-PROTEIN LIGASE 2-RELATED"/>
    <property type="match status" value="1"/>
</dbReference>
<feature type="compositionally biased region" description="Polar residues" evidence="6">
    <location>
        <begin position="64"/>
        <end position="75"/>
    </location>
</feature>
<evidence type="ECO:0000256" key="2">
    <source>
        <dbReference type="ARBA" id="ARBA00022771"/>
    </source>
</evidence>
<dbReference type="PROSITE" id="PS50089">
    <property type="entry name" value="ZF_RING_2"/>
    <property type="match status" value="1"/>
</dbReference>
<evidence type="ECO:0000256" key="6">
    <source>
        <dbReference type="SAM" id="MobiDB-lite"/>
    </source>
</evidence>
<gene>
    <name evidence="8" type="ORF">CISIN_1g022683mg</name>
</gene>
<keyword evidence="9" id="KW-1185">Reference proteome</keyword>
<feature type="coiled-coil region" evidence="5">
    <location>
        <begin position="152"/>
        <end position="221"/>
    </location>
</feature>
<keyword evidence="3" id="KW-0862">Zinc</keyword>
<dbReference type="PIRSF" id="PIRSF036836">
    <property type="entry name" value="RNase_bind_SBP1"/>
    <property type="match status" value="1"/>
</dbReference>
<feature type="region of interest" description="Disordered" evidence="6">
    <location>
        <begin position="61"/>
        <end position="87"/>
    </location>
</feature>
<dbReference type="PaxDb" id="2711-XP_006473694.1"/>
<evidence type="ECO:0000256" key="4">
    <source>
        <dbReference type="PROSITE-ProRule" id="PRU00175"/>
    </source>
</evidence>
<accession>A0A067H1X3</accession>
<keyword evidence="2 4" id="KW-0863">Zinc-finger</keyword>
<dbReference type="STRING" id="2711.A0A067H1X3"/>
<dbReference type="eggNOG" id="KOG1100">
    <property type="taxonomic scope" value="Eukaryota"/>
</dbReference>
<dbReference type="EMBL" id="KK784874">
    <property type="protein sequence ID" value="KDO84920.1"/>
    <property type="molecule type" value="Genomic_DNA"/>
</dbReference>
<dbReference type="Proteomes" id="UP000027120">
    <property type="component" value="Unassembled WGS sequence"/>
</dbReference>
<dbReference type="Pfam" id="PF13920">
    <property type="entry name" value="zf-C3HC4_3"/>
    <property type="match status" value="1"/>
</dbReference>
<dbReference type="SMR" id="A0A067H1X3"/>
<protein>
    <recommendedName>
        <fullName evidence="7">RING-type domain-containing protein</fullName>
    </recommendedName>
</protein>
<dbReference type="InterPro" id="IPR001841">
    <property type="entry name" value="Znf_RING"/>
</dbReference>